<evidence type="ECO:0000313" key="9">
    <source>
        <dbReference type="EMBL" id="SPQ01741.1"/>
    </source>
</evidence>
<dbReference type="Proteomes" id="UP000245125">
    <property type="component" value="Unassembled WGS sequence"/>
</dbReference>
<evidence type="ECO:0000256" key="1">
    <source>
        <dbReference type="ARBA" id="ARBA00004651"/>
    </source>
</evidence>
<keyword evidence="6 7" id="KW-0472">Membrane</keyword>
<feature type="transmembrane region" description="Helical" evidence="7">
    <location>
        <begin position="188"/>
        <end position="206"/>
    </location>
</feature>
<accession>A0A2U3QK15</accession>
<dbReference type="NCBIfam" id="NF008102">
    <property type="entry name" value="PRK10847.1"/>
    <property type="match status" value="1"/>
</dbReference>
<dbReference type="AlphaFoldDB" id="A0A2U3QK15"/>
<proteinExistence type="inferred from homology"/>
<dbReference type="GO" id="GO:0005886">
    <property type="term" value="C:plasma membrane"/>
    <property type="evidence" value="ECO:0007669"/>
    <property type="project" value="UniProtKB-SubCell"/>
</dbReference>
<feature type="transmembrane region" description="Helical" evidence="7">
    <location>
        <begin position="128"/>
        <end position="149"/>
    </location>
</feature>
<dbReference type="InterPro" id="IPR032816">
    <property type="entry name" value="VTT_dom"/>
</dbReference>
<evidence type="ECO:0000256" key="7">
    <source>
        <dbReference type="RuleBase" id="RU367016"/>
    </source>
</evidence>
<feature type="domain" description="VTT" evidence="8">
    <location>
        <begin position="49"/>
        <end position="174"/>
    </location>
</feature>
<evidence type="ECO:0000256" key="4">
    <source>
        <dbReference type="ARBA" id="ARBA00022692"/>
    </source>
</evidence>
<comment type="similarity">
    <text evidence="2 7">Belongs to the DedA family.</text>
</comment>
<protein>
    <recommendedName>
        <fullName evidence="8">VTT domain-containing protein</fullName>
    </recommendedName>
</protein>
<keyword evidence="5 7" id="KW-1133">Transmembrane helix</keyword>
<keyword evidence="10" id="KW-1185">Reference proteome</keyword>
<comment type="subcellular location">
    <subcellularLocation>
        <location evidence="1 7">Cell membrane</location>
        <topology evidence="1 7">Multi-pass membrane protein</topology>
    </subcellularLocation>
</comment>
<gene>
    <name evidence="9" type="primary">dedA</name>
    <name evidence="9" type="ORF">NBG4_70004</name>
</gene>
<feature type="transmembrane region" description="Helical" evidence="7">
    <location>
        <begin position="156"/>
        <end position="176"/>
    </location>
</feature>
<dbReference type="InterPro" id="IPR032818">
    <property type="entry name" value="DedA-like"/>
</dbReference>
<feature type="transmembrane region" description="Helical" evidence="7">
    <location>
        <begin position="27"/>
        <end position="49"/>
    </location>
</feature>
<reference evidence="10" key="1">
    <citation type="submission" date="2018-03" db="EMBL/GenBank/DDBJ databases">
        <authorList>
            <person name="Zecchin S."/>
        </authorList>
    </citation>
    <scope>NUCLEOTIDE SEQUENCE [LARGE SCALE GENOMIC DNA]</scope>
</reference>
<dbReference type="PANTHER" id="PTHR30353">
    <property type="entry name" value="INNER MEMBRANE PROTEIN DEDA-RELATED"/>
    <property type="match status" value="1"/>
</dbReference>
<sequence>MELIKTFFDIFMHLDKHLAVVIHNYGVWTYLILFLIIFCETGLVIAPILPGDSLLFAAGALASTSSLDVGILFGLLSFAAIAGNTTNYWIGHAIGPKIFDKQNVRLLNREYLERTHRFYEKHGGKTIVIARFIPIIRTFAPFVAGIGAMTHWRFSLYNVAAGIAWVGIFIFAGYYFGNIAVVKRNFTIVIFAIIFISVLPGIIQFLRHRRGAN</sequence>
<dbReference type="InterPro" id="IPR058127">
    <property type="entry name" value="DedA"/>
</dbReference>
<keyword evidence="3 7" id="KW-1003">Cell membrane</keyword>
<dbReference type="Pfam" id="PF09335">
    <property type="entry name" value="VTT_dom"/>
    <property type="match status" value="1"/>
</dbReference>
<feature type="transmembrane region" description="Helical" evidence="7">
    <location>
        <begin position="56"/>
        <end position="81"/>
    </location>
</feature>
<evidence type="ECO:0000256" key="3">
    <source>
        <dbReference type="ARBA" id="ARBA00022475"/>
    </source>
</evidence>
<dbReference type="OrthoDB" id="9813426at2"/>
<name>A0A2U3QK15_9BACT</name>
<evidence type="ECO:0000256" key="6">
    <source>
        <dbReference type="ARBA" id="ARBA00023136"/>
    </source>
</evidence>
<dbReference type="PANTHER" id="PTHR30353:SF0">
    <property type="entry name" value="TRANSMEMBRANE PROTEIN"/>
    <property type="match status" value="1"/>
</dbReference>
<evidence type="ECO:0000259" key="8">
    <source>
        <dbReference type="Pfam" id="PF09335"/>
    </source>
</evidence>
<organism evidence="9 10">
    <name type="scientific">Candidatus Sulfobium mesophilum</name>
    <dbReference type="NCBI Taxonomy" id="2016548"/>
    <lineage>
        <taxon>Bacteria</taxon>
        <taxon>Pseudomonadati</taxon>
        <taxon>Nitrospirota</taxon>
        <taxon>Nitrospiria</taxon>
        <taxon>Nitrospirales</taxon>
        <taxon>Nitrospiraceae</taxon>
        <taxon>Candidatus Sulfobium</taxon>
    </lineage>
</organism>
<keyword evidence="4 7" id="KW-0812">Transmembrane</keyword>
<dbReference type="EMBL" id="OUUY01000119">
    <property type="protein sequence ID" value="SPQ01741.1"/>
    <property type="molecule type" value="Genomic_DNA"/>
</dbReference>
<evidence type="ECO:0000313" key="10">
    <source>
        <dbReference type="Proteomes" id="UP000245125"/>
    </source>
</evidence>
<evidence type="ECO:0000256" key="2">
    <source>
        <dbReference type="ARBA" id="ARBA00010792"/>
    </source>
</evidence>
<evidence type="ECO:0000256" key="5">
    <source>
        <dbReference type="ARBA" id="ARBA00022989"/>
    </source>
</evidence>